<dbReference type="SUPFAM" id="SSF48371">
    <property type="entry name" value="ARM repeat"/>
    <property type="match status" value="1"/>
</dbReference>
<evidence type="ECO:0000313" key="1">
    <source>
        <dbReference type="EMBL" id="URE24842.1"/>
    </source>
</evidence>
<dbReference type="InterPro" id="IPR011989">
    <property type="entry name" value="ARM-like"/>
</dbReference>
<dbReference type="OrthoDB" id="687445at2759"/>
<dbReference type="AlphaFoldDB" id="A0A9E7H704"/>
<accession>A0A9E7H704</accession>
<organism evidence="1 2">
    <name type="scientific">Musa troglodytarum</name>
    <name type="common">fe'i banana</name>
    <dbReference type="NCBI Taxonomy" id="320322"/>
    <lineage>
        <taxon>Eukaryota</taxon>
        <taxon>Viridiplantae</taxon>
        <taxon>Streptophyta</taxon>
        <taxon>Embryophyta</taxon>
        <taxon>Tracheophyta</taxon>
        <taxon>Spermatophyta</taxon>
        <taxon>Magnoliopsida</taxon>
        <taxon>Liliopsida</taxon>
        <taxon>Zingiberales</taxon>
        <taxon>Musaceae</taxon>
        <taxon>Musa</taxon>
    </lineage>
</organism>
<proteinExistence type="predicted"/>
<dbReference type="EMBL" id="CP097510">
    <property type="protein sequence ID" value="URE24842.1"/>
    <property type="molecule type" value="Genomic_DNA"/>
</dbReference>
<dbReference type="InterPro" id="IPR016024">
    <property type="entry name" value="ARM-type_fold"/>
</dbReference>
<dbReference type="PANTHER" id="PTHR33115">
    <property type="entry name" value="ARM REPEAT SUPERFAMILY PROTEIN"/>
    <property type="match status" value="1"/>
</dbReference>
<dbReference type="Gene3D" id="1.25.10.10">
    <property type="entry name" value="Leucine-rich Repeat Variant"/>
    <property type="match status" value="1"/>
</dbReference>
<evidence type="ECO:0000313" key="2">
    <source>
        <dbReference type="Proteomes" id="UP001055439"/>
    </source>
</evidence>
<keyword evidence="2" id="KW-1185">Reference proteome</keyword>
<name>A0A9E7H704_9LILI</name>
<reference evidence="1" key="1">
    <citation type="submission" date="2022-05" db="EMBL/GenBank/DDBJ databases">
        <title>The Musa troglodytarum L. genome provides insights into the mechanism of non-climacteric behaviour and enrichment of carotenoids.</title>
        <authorList>
            <person name="Wang J."/>
        </authorList>
    </citation>
    <scope>NUCLEOTIDE SEQUENCE</scope>
    <source>
        <tissue evidence="1">Leaf</tissue>
    </source>
</reference>
<evidence type="ECO:0008006" key="3">
    <source>
        <dbReference type="Google" id="ProtNLM"/>
    </source>
</evidence>
<gene>
    <name evidence="1" type="ORF">MUK42_17730</name>
</gene>
<sequence>MLQKLGIETLTSLAMGEEARERIGSTGGMIKELLWIFFREGLTQQQNTVKVEAGEALAMLALESKNCYRILKEMNAVERLVEALTDPVLRINSAWILRNLCKYVGNEYLMCLRGVTAGICMVVNAIMTVKMKLLEVSLGLATQVFMFMDAGQYAKQLEQLGIKKEEFAERLVQILEEYNHPSTKVPRIRRFTIEITIWMMNCDEKYIRLFTGLGMEEELECVSETTSEIECFNIFSGSLGLRRHGTTIGSLVDIALELMGTS</sequence>
<dbReference type="PANTHER" id="PTHR33115:SF50">
    <property type="entry name" value="ARM REPEAT SUPERFAMILY PROTEIN"/>
    <property type="match status" value="1"/>
</dbReference>
<dbReference type="Proteomes" id="UP001055439">
    <property type="component" value="Chromosome 8"/>
</dbReference>
<protein>
    <recommendedName>
        <fullName evidence="3">Armadillo repeat-containing protein</fullName>
    </recommendedName>
</protein>